<evidence type="ECO:0000256" key="2">
    <source>
        <dbReference type="SAM" id="SignalP"/>
    </source>
</evidence>
<feature type="region of interest" description="Disordered" evidence="1">
    <location>
        <begin position="17"/>
        <end position="40"/>
    </location>
</feature>
<dbReference type="EMBL" id="QQTP01000005">
    <property type="protein sequence ID" value="RDJ25453.1"/>
    <property type="molecule type" value="Genomic_DNA"/>
</dbReference>
<feature type="compositionally biased region" description="Low complexity" evidence="1">
    <location>
        <begin position="74"/>
        <end position="88"/>
    </location>
</feature>
<dbReference type="AlphaFoldDB" id="A0A370L741"/>
<dbReference type="Proteomes" id="UP000255207">
    <property type="component" value="Unassembled WGS sequence"/>
</dbReference>
<evidence type="ECO:0000313" key="3">
    <source>
        <dbReference type="EMBL" id="RDJ25453.1"/>
    </source>
</evidence>
<sequence length="88" mass="8715">MIAAAAAVVLLGGCSTVSSMFSSSPSSERRPTGDLVESSQRCQGRGMLVGSPEMAQCLDQARAGSAAPAPPAGPARGRAPAPSAEEAE</sequence>
<accession>A0A370L741</accession>
<name>A0A370L741_9HYPH</name>
<feature type="region of interest" description="Disordered" evidence="1">
    <location>
        <begin position="59"/>
        <end position="88"/>
    </location>
</feature>
<organism evidence="3 4">
    <name type="scientific">Bosea caraganae</name>
    <dbReference type="NCBI Taxonomy" id="2763117"/>
    <lineage>
        <taxon>Bacteria</taxon>
        <taxon>Pseudomonadati</taxon>
        <taxon>Pseudomonadota</taxon>
        <taxon>Alphaproteobacteria</taxon>
        <taxon>Hyphomicrobiales</taxon>
        <taxon>Boseaceae</taxon>
        <taxon>Bosea</taxon>
    </lineage>
</organism>
<comment type="caution">
    <text evidence="3">The sequence shown here is derived from an EMBL/GenBank/DDBJ whole genome shotgun (WGS) entry which is preliminary data.</text>
</comment>
<gene>
    <name evidence="3" type="ORF">DWE98_12050</name>
</gene>
<proteinExistence type="predicted"/>
<protein>
    <submittedName>
        <fullName evidence="3">Uncharacterized protein</fullName>
    </submittedName>
</protein>
<evidence type="ECO:0000256" key="1">
    <source>
        <dbReference type="SAM" id="MobiDB-lite"/>
    </source>
</evidence>
<feature type="chain" id="PRO_5017027516" evidence="2">
    <location>
        <begin position="21"/>
        <end position="88"/>
    </location>
</feature>
<feature type="signal peptide" evidence="2">
    <location>
        <begin position="1"/>
        <end position="20"/>
    </location>
</feature>
<evidence type="ECO:0000313" key="4">
    <source>
        <dbReference type="Proteomes" id="UP000255207"/>
    </source>
</evidence>
<reference evidence="4" key="1">
    <citation type="submission" date="2018-07" db="EMBL/GenBank/DDBJ databases">
        <authorList>
            <person name="Safronova V.I."/>
            <person name="Chirak E.R."/>
            <person name="Sazanova A.L."/>
        </authorList>
    </citation>
    <scope>NUCLEOTIDE SEQUENCE [LARGE SCALE GENOMIC DNA]</scope>
    <source>
        <strain evidence="4">RCAM04685</strain>
    </source>
</reference>
<feature type="compositionally biased region" description="Low complexity" evidence="1">
    <location>
        <begin position="17"/>
        <end position="26"/>
    </location>
</feature>
<keyword evidence="4" id="KW-1185">Reference proteome</keyword>
<keyword evidence="2" id="KW-0732">Signal</keyword>